<organism evidence="3 4">
    <name type="scientific">Pararge aegeria aegeria</name>
    <dbReference type="NCBI Taxonomy" id="348720"/>
    <lineage>
        <taxon>Eukaryota</taxon>
        <taxon>Metazoa</taxon>
        <taxon>Ecdysozoa</taxon>
        <taxon>Arthropoda</taxon>
        <taxon>Hexapoda</taxon>
        <taxon>Insecta</taxon>
        <taxon>Pterygota</taxon>
        <taxon>Neoptera</taxon>
        <taxon>Endopterygota</taxon>
        <taxon>Lepidoptera</taxon>
        <taxon>Glossata</taxon>
        <taxon>Ditrysia</taxon>
        <taxon>Papilionoidea</taxon>
        <taxon>Nymphalidae</taxon>
        <taxon>Satyrinae</taxon>
        <taxon>Satyrini</taxon>
        <taxon>Parargina</taxon>
        <taxon>Pararge</taxon>
    </lineage>
</organism>
<keyword evidence="1" id="KW-0812">Transmembrane</keyword>
<keyword evidence="1" id="KW-0472">Membrane</keyword>
<dbReference type="EMBL" id="CAKXAJ010026031">
    <property type="protein sequence ID" value="CAH2252014.1"/>
    <property type="molecule type" value="Genomic_DNA"/>
</dbReference>
<accession>A0A8S4SF76</accession>
<feature type="transmembrane region" description="Helical" evidence="1">
    <location>
        <begin position="104"/>
        <end position="123"/>
    </location>
</feature>
<dbReference type="Proteomes" id="UP000838756">
    <property type="component" value="Unassembled WGS sequence"/>
</dbReference>
<evidence type="ECO:0000259" key="2">
    <source>
        <dbReference type="SMART" id="SM00829"/>
    </source>
</evidence>
<dbReference type="Gene3D" id="3.90.180.10">
    <property type="entry name" value="Medium-chain alcohol dehydrogenases, catalytic domain"/>
    <property type="match status" value="2"/>
</dbReference>
<reference evidence="3" key="1">
    <citation type="submission" date="2022-03" db="EMBL/GenBank/DDBJ databases">
        <authorList>
            <person name="Lindestad O."/>
        </authorList>
    </citation>
    <scope>NUCLEOTIDE SEQUENCE</scope>
</reference>
<dbReference type="InterPro" id="IPR020843">
    <property type="entry name" value="ER"/>
</dbReference>
<proteinExistence type="predicted"/>
<protein>
    <submittedName>
        <fullName evidence="3">Jg13846 protein</fullName>
    </submittedName>
</protein>
<dbReference type="SUPFAM" id="SSF50129">
    <property type="entry name" value="GroES-like"/>
    <property type="match status" value="1"/>
</dbReference>
<evidence type="ECO:0000313" key="3">
    <source>
        <dbReference type="EMBL" id="CAH2252014.1"/>
    </source>
</evidence>
<gene>
    <name evidence="3" type="primary">jg13846</name>
    <name evidence="3" type="ORF">PAEG_LOCUS22351</name>
</gene>
<evidence type="ECO:0000256" key="1">
    <source>
        <dbReference type="SAM" id="Phobius"/>
    </source>
</evidence>
<dbReference type="InterPro" id="IPR013154">
    <property type="entry name" value="ADH-like_N"/>
</dbReference>
<dbReference type="OrthoDB" id="9930022at2759"/>
<dbReference type="SUPFAM" id="SSF51735">
    <property type="entry name" value="NAD(P)-binding Rossmann-fold domains"/>
    <property type="match status" value="2"/>
</dbReference>
<dbReference type="AlphaFoldDB" id="A0A8S4SF76"/>
<keyword evidence="4" id="KW-1185">Reference proteome</keyword>
<dbReference type="SMART" id="SM00829">
    <property type="entry name" value="PKS_ER"/>
    <property type="match status" value="1"/>
</dbReference>
<feature type="domain" description="Enoyl reductase (ER)" evidence="2">
    <location>
        <begin position="140"/>
        <end position="527"/>
    </location>
</feature>
<sequence>MDELKLRAGEKIEAFQEAAIVAANSSKSRFYNILEQTGDAIGRLRQAFQELWNNDLVTEGRARAAAWAREATRRIQEGAPPLSPMLLYEELVTLLKDHVWRRSMIIFLCGVAFGGSAGLVIGFRVGTRAPSGPHARALHTQIDQTVILVEDAVSPGAGIGEVLIRVQAFSVSSADRGVLRGRASALRSLVTNSPVTVGRGFAGVVLDVGPGVSDLEMGDEVWGCVSEWSGGAANELLAIRSTRVSKRPRHLAADTAASLPWAGTLALAAIQKKRYNLNNCKGKRVCVIGAGSGEGCALVQLLSYWGGRITVAAPKKVHHSLKNLGTVCVIGAGSGEGCALVQLLSYWGGRITVAAPKKVHHSLKNLGAHEFIDTEGNNELVAPSWLILEQYASRAGPWDCALCCSGAGSPPFPLPGPNTLLKATAPRKAMVELRPQTLVTDRLPTPFWILFTASFYTIRICRWLLGCGTHTDWLEDRNHLHPGLETLRQLVESGQLSPVLDKVFLPQDFESALAHACSDEAIGTTVIRFP</sequence>
<dbReference type="Gene3D" id="3.40.50.720">
    <property type="entry name" value="NAD(P)-binding Rossmann-like Domain"/>
    <property type="match status" value="2"/>
</dbReference>
<evidence type="ECO:0000313" key="4">
    <source>
        <dbReference type="Proteomes" id="UP000838756"/>
    </source>
</evidence>
<dbReference type="GO" id="GO:0016491">
    <property type="term" value="F:oxidoreductase activity"/>
    <property type="evidence" value="ECO:0007669"/>
    <property type="project" value="InterPro"/>
</dbReference>
<dbReference type="Pfam" id="PF08240">
    <property type="entry name" value="ADH_N"/>
    <property type="match status" value="1"/>
</dbReference>
<dbReference type="PANTHER" id="PTHR11695:SF645">
    <property type="entry name" value="RETICULON-4-INTERACTING PROTEIN 1, MITOCHONDRIAL-LIKE PROTEIN"/>
    <property type="match status" value="1"/>
</dbReference>
<dbReference type="PANTHER" id="PTHR11695">
    <property type="entry name" value="ALCOHOL DEHYDROGENASE RELATED"/>
    <property type="match status" value="1"/>
</dbReference>
<dbReference type="GO" id="GO:0005739">
    <property type="term" value="C:mitochondrion"/>
    <property type="evidence" value="ECO:0007669"/>
    <property type="project" value="TreeGrafter"/>
</dbReference>
<dbReference type="InterPro" id="IPR011032">
    <property type="entry name" value="GroES-like_sf"/>
</dbReference>
<keyword evidence="1" id="KW-1133">Transmembrane helix</keyword>
<name>A0A8S4SF76_9NEOP</name>
<dbReference type="InterPro" id="IPR036291">
    <property type="entry name" value="NAD(P)-bd_dom_sf"/>
</dbReference>
<comment type="caution">
    <text evidence="3">The sequence shown here is derived from an EMBL/GenBank/DDBJ whole genome shotgun (WGS) entry which is preliminary data.</text>
</comment>
<dbReference type="InterPro" id="IPR050700">
    <property type="entry name" value="YIM1/Zinc_Alcohol_DH_Fams"/>
</dbReference>